<accession>A0AAE8SXP4</accession>
<evidence type="ECO:0000256" key="4">
    <source>
        <dbReference type="ARBA" id="ARBA00022723"/>
    </source>
</evidence>
<dbReference type="PRINTS" id="PR00239">
    <property type="entry name" value="RHODOPSNTAIL"/>
</dbReference>
<dbReference type="Pfam" id="PF02162">
    <property type="entry name" value="XYPPX"/>
    <property type="match status" value="1"/>
</dbReference>
<evidence type="ECO:0000256" key="7">
    <source>
        <dbReference type="ARBA" id="ARBA00037847"/>
    </source>
</evidence>
<evidence type="ECO:0000256" key="8">
    <source>
        <dbReference type="ARBA" id="ARBA00043946"/>
    </source>
</evidence>
<evidence type="ECO:0000256" key="1">
    <source>
        <dbReference type="ARBA" id="ARBA00009444"/>
    </source>
</evidence>
<evidence type="ECO:0000256" key="2">
    <source>
        <dbReference type="ARBA" id="ARBA00013487"/>
    </source>
</evidence>
<reference evidence="11" key="1">
    <citation type="submission" date="2018-03" db="EMBL/GenBank/DDBJ databases">
        <authorList>
            <person name="Guldener U."/>
        </authorList>
    </citation>
    <scope>NUCLEOTIDE SEQUENCE</scope>
</reference>
<keyword evidence="4" id="KW-0479">Metal-binding</keyword>
<feature type="compositionally biased region" description="Pro residues" evidence="9">
    <location>
        <begin position="14"/>
        <end position="26"/>
    </location>
</feature>
<dbReference type="PANTHER" id="PTHR35470:SF6">
    <property type="entry name" value="PROTEIN CYSTEINE-RICH TRANSMEMBRANE MODULE 2"/>
    <property type="match status" value="1"/>
</dbReference>
<evidence type="ECO:0000313" key="12">
    <source>
        <dbReference type="Proteomes" id="UP001187682"/>
    </source>
</evidence>
<keyword evidence="12" id="KW-1185">Reference proteome</keyword>
<evidence type="ECO:0000313" key="11">
    <source>
        <dbReference type="EMBL" id="SPO04157.1"/>
    </source>
</evidence>
<comment type="subcellular location">
    <subcellularLocation>
        <location evidence="8">Cell projection</location>
        <location evidence="8">Rhabdomere membrane</location>
        <topology evidence="8">Multi-pass membrane protein</topology>
    </subcellularLocation>
    <subcellularLocation>
        <location evidence="7">Endomembrane system</location>
        <topology evidence="7">Single-pass membrane protein</topology>
    </subcellularLocation>
</comment>
<dbReference type="Pfam" id="PF12734">
    <property type="entry name" value="CYSTM"/>
    <property type="match status" value="1"/>
</dbReference>
<feature type="region of interest" description="Disordered" evidence="9">
    <location>
        <begin position="1"/>
        <end position="52"/>
    </location>
</feature>
<keyword evidence="5" id="KW-1133">Transmembrane helix</keyword>
<gene>
    <name evidence="11" type="ORF">DNG_06840</name>
</gene>
<evidence type="ECO:0000256" key="6">
    <source>
        <dbReference type="ARBA" id="ARBA00023136"/>
    </source>
</evidence>
<feature type="domain" description="Cysteine-rich transmembrane" evidence="10">
    <location>
        <begin position="36"/>
        <end position="73"/>
    </location>
</feature>
<dbReference type="InterPro" id="IPR006031">
    <property type="entry name" value="XYPPX"/>
</dbReference>
<evidence type="ECO:0000256" key="3">
    <source>
        <dbReference type="ARBA" id="ARBA00022692"/>
    </source>
</evidence>
<evidence type="ECO:0000259" key="10">
    <source>
        <dbReference type="Pfam" id="PF12734"/>
    </source>
</evidence>
<sequence>MSGYDHQQGGYPPQGYPPQGYPPQGYPPQQGYAPQPMQYQQQPPPPQQEEKSHGCLYGCLATLCCCWLCGETCECCLEMLTCCC</sequence>
<feature type="compositionally biased region" description="Low complexity" evidence="9">
    <location>
        <begin position="27"/>
        <end position="41"/>
    </location>
</feature>
<keyword evidence="3" id="KW-0812">Transmembrane</keyword>
<protein>
    <recommendedName>
        <fullName evidence="2">Rhodopsin</fullName>
    </recommendedName>
</protein>
<proteinExistence type="inferred from homology"/>
<dbReference type="AlphaFoldDB" id="A0AAE8SXP4"/>
<dbReference type="InterPro" id="IPR051671">
    <property type="entry name" value="CYSTM1_HM_Tolerance"/>
</dbReference>
<dbReference type="Proteomes" id="UP001187682">
    <property type="component" value="Unassembled WGS sequence"/>
</dbReference>
<evidence type="ECO:0000256" key="5">
    <source>
        <dbReference type="ARBA" id="ARBA00022989"/>
    </source>
</evidence>
<comment type="caution">
    <text evidence="11">The sequence shown here is derived from an EMBL/GenBank/DDBJ whole genome shotgun (WGS) entry which is preliminary data.</text>
</comment>
<dbReference type="EMBL" id="ONZQ02000009">
    <property type="protein sequence ID" value="SPO04157.1"/>
    <property type="molecule type" value="Genomic_DNA"/>
</dbReference>
<name>A0AAE8SXP4_9PEZI</name>
<organism evidence="11 12">
    <name type="scientific">Cephalotrichum gorgonifer</name>
    <dbReference type="NCBI Taxonomy" id="2041049"/>
    <lineage>
        <taxon>Eukaryota</taxon>
        <taxon>Fungi</taxon>
        <taxon>Dikarya</taxon>
        <taxon>Ascomycota</taxon>
        <taxon>Pezizomycotina</taxon>
        <taxon>Sordariomycetes</taxon>
        <taxon>Hypocreomycetidae</taxon>
        <taxon>Microascales</taxon>
        <taxon>Microascaceae</taxon>
        <taxon>Cephalotrichum</taxon>
    </lineage>
</organism>
<dbReference type="PANTHER" id="PTHR35470">
    <property type="entry name" value="CADMIUM TOLERANT 3"/>
    <property type="match status" value="1"/>
</dbReference>
<evidence type="ECO:0000256" key="9">
    <source>
        <dbReference type="SAM" id="MobiDB-lite"/>
    </source>
</evidence>
<keyword evidence="6" id="KW-0472">Membrane</keyword>
<dbReference type="InterPro" id="IPR028144">
    <property type="entry name" value="CYSTM_dom"/>
</dbReference>
<comment type="similarity">
    <text evidence="1">Belongs to the CYSTM1 family.</text>
</comment>